<feature type="domain" description="UspA" evidence="2">
    <location>
        <begin position="133"/>
        <end position="253"/>
    </location>
</feature>
<accession>A0A6B0SQ11</accession>
<evidence type="ECO:0000313" key="4">
    <source>
        <dbReference type="Proteomes" id="UP000471521"/>
    </source>
</evidence>
<feature type="compositionally biased region" description="Basic and acidic residues" evidence="1">
    <location>
        <begin position="11"/>
        <end position="21"/>
    </location>
</feature>
<dbReference type="SUPFAM" id="SSF52402">
    <property type="entry name" value="Adenine nucleotide alpha hydrolases-like"/>
    <property type="match status" value="1"/>
</dbReference>
<dbReference type="InterPro" id="IPR006015">
    <property type="entry name" value="Universal_stress_UspA"/>
</dbReference>
<dbReference type="EMBL" id="WUUU01000080">
    <property type="protein sequence ID" value="MXR21052.1"/>
    <property type="molecule type" value="Genomic_DNA"/>
</dbReference>
<name>A0A6B0SQ11_9EURY</name>
<keyword evidence="4" id="KW-1185">Reference proteome</keyword>
<reference evidence="3 4" key="1">
    <citation type="submission" date="2019-12" db="EMBL/GenBank/DDBJ databases">
        <title>Isolation and characterization of three novel carbon monoxide-oxidizing members of Halobacteria from salione crusts and soils.</title>
        <authorList>
            <person name="Myers M.R."/>
            <person name="King G.M."/>
        </authorList>
    </citation>
    <scope>NUCLEOTIDE SEQUENCE [LARGE SCALE GENOMIC DNA]</scope>
    <source>
        <strain evidence="3 4">PCN9</strain>
    </source>
</reference>
<feature type="compositionally biased region" description="Polar residues" evidence="1">
    <location>
        <begin position="1"/>
        <end position="10"/>
    </location>
</feature>
<feature type="region of interest" description="Disordered" evidence="1">
    <location>
        <begin position="1"/>
        <end position="21"/>
    </location>
</feature>
<dbReference type="Gene3D" id="3.40.50.12370">
    <property type="match status" value="1"/>
</dbReference>
<gene>
    <name evidence="3" type="ORF">GRX66_10710</name>
</gene>
<dbReference type="InterPro" id="IPR006016">
    <property type="entry name" value="UspA"/>
</dbReference>
<organism evidence="3 4">
    <name type="scientific">Halobacterium bonnevillei</name>
    <dbReference type="NCBI Taxonomy" id="2692200"/>
    <lineage>
        <taxon>Archaea</taxon>
        <taxon>Methanobacteriati</taxon>
        <taxon>Methanobacteriota</taxon>
        <taxon>Stenosarchaea group</taxon>
        <taxon>Halobacteria</taxon>
        <taxon>Halobacteriales</taxon>
        <taxon>Halobacteriaceae</taxon>
        <taxon>Halobacterium</taxon>
    </lineage>
</organism>
<protein>
    <submittedName>
        <fullName evidence="3">Universal stress protein</fullName>
    </submittedName>
</protein>
<dbReference type="Pfam" id="PF00582">
    <property type="entry name" value="Usp"/>
    <property type="match status" value="1"/>
</dbReference>
<evidence type="ECO:0000259" key="2">
    <source>
        <dbReference type="Pfam" id="PF00582"/>
    </source>
</evidence>
<proteinExistence type="predicted"/>
<dbReference type="RefSeq" id="WP_159526552.1">
    <property type="nucleotide sequence ID" value="NZ_WUUU01000080.1"/>
</dbReference>
<evidence type="ECO:0000256" key="1">
    <source>
        <dbReference type="SAM" id="MobiDB-lite"/>
    </source>
</evidence>
<dbReference type="Proteomes" id="UP000471521">
    <property type="component" value="Unassembled WGS sequence"/>
</dbReference>
<sequence>MTADEPNTSSESDRDAGARAIREPPRILVPVAVLEGEALSEPLAAFLAPSEVVVLGYHVLPEQTPTEQASMQFEDRAQAAIEDIAETFRAAGRDIETQVAFTHDRDQTVERVAEDVGATAVLLPNPAGELRDVLVPIRGAVDPDRLADLLATLLVGGEGTVTLWGVTKPDADFDAEAAVADARERLVERGMATERMLAEATRSESPVREIIERSADYDVVVMGRGGEPVYSALFGDPSERVAGGAVAPVLVVRDGEVE</sequence>
<comment type="caution">
    <text evidence="3">The sequence shown here is derived from an EMBL/GenBank/DDBJ whole genome shotgun (WGS) entry which is preliminary data.</text>
</comment>
<dbReference type="AlphaFoldDB" id="A0A6B0SQ11"/>
<dbReference type="PRINTS" id="PR01438">
    <property type="entry name" value="UNVRSLSTRESS"/>
</dbReference>
<evidence type="ECO:0000313" key="3">
    <source>
        <dbReference type="EMBL" id="MXR21052.1"/>
    </source>
</evidence>
<dbReference type="OrthoDB" id="157328at2157"/>